<evidence type="ECO:0000313" key="6">
    <source>
        <dbReference type="Proteomes" id="UP000831782"/>
    </source>
</evidence>
<dbReference type="RefSeq" id="WP_244722715.1">
    <property type="nucleotide sequence ID" value="NZ_CP095072.1"/>
</dbReference>
<feature type="DNA-binding region" description="H-T-H motif" evidence="3">
    <location>
        <begin position="38"/>
        <end position="57"/>
    </location>
</feature>
<dbReference type="PRINTS" id="PR00455">
    <property type="entry name" value="HTHTETR"/>
</dbReference>
<proteinExistence type="predicted"/>
<gene>
    <name evidence="5" type="ORF">MUN88_07105</name>
</gene>
<dbReference type="InterPro" id="IPR036271">
    <property type="entry name" value="Tet_transcr_reg_TetR-rel_C_sf"/>
</dbReference>
<keyword evidence="2 3" id="KW-0238">DNA-binding</keyword>
<protein>
    <submittedName>
        <fullName evidence="5">TetR/AcrR family transcriptional regulator</fullName>
    </submittedName>
</protein>
<dbReference type="Proteomes" id="UP000831782">
    <property type="component" value="Chromosome"/>
</dbReference>
<dbReference type="PANTHER" id="PTHR43479">
    <property type="entry name" value="ACREF/ENVCD OPERON REPRESSOR-RELATED"/>
    <property type="match status" value="1"/>
</dbReference>
<keyword evidence="6" id="KW-1185">Reference proteome</keyword>
<dbReference type="EMBL" id="CP095072">
    <property type="protein sequence ID" value="UOQ49834.1"/>
    <property type="molecule type" value="Genomic_DNA"/>
</dbReference>
<dbReference type="SUPFAM" id="SSF48498">
    <property type="entry name" value="Tetracyclin repressor-like, C-terminal domain"/>
    <property type="match status" value="1"/>
</dbReference>
<name>A0ABY4F017_9BACI</name>
<feature type="domain" description="HTH tetR-type" evidence="4">
    <location>
        <begin position="16"/>
        <end position="75"/>
    </location>
</feature>
<keyword evidence="1" id="KW-0678">Repressor</keyword>
<dbReference type="PROSITE" id="PS50977">
    <property type="entry name" value="HTH_TETR_2"/>
    <property type="match status" value="1"/>
</dbReference>
<evidence type="ECO:0000256" key="1">
    <source>
        <dbReference type="ARBA" id="ARBA00022491"/>
    </source>
</evidence>
<accession>A0ABY4F017</accession>
<dbReference type="InterPro" id="IPR001647">
    <property type="entry name" value="HTH_TetR"/>
</dbReference>
<sequence length="197" mass="22731">MEKETLSVPSGRKDANRNERKIMESAKAIFKEKGTEAKIEEIAEKAGVGVGTVYRRFLNKERLVWAVGIEIIEEIREKQQFDLNLSIPADQKMRLILDEFLLLHQKYGKLHEMLVTLSQETKFGDEISNVLTDVLQVTIKEGQEQGIFRKEQPEILEIFILYIINPNLIKRLRSQMDVKDIPKTIADFVLKGLSYKA</sequence>
<organism evidence="5 6">
    <name type="scientific">Gracilibacillus caseinilyticus</name>
    <dbReference type="NCBI Taxonomy" id="2932256"/>
    <lineage>
        <taxon>Bacteria</taxon>
        <taxon>Bacillati</taxon>
        <taxon>Bacillota</taxon>
        <taxon>Bacilli</taxon>
        <taxon>Bacillales</taxon>
        <taxon>Bacillaceae</taxon>
        <taxon>Gracilibacillus</taxon>
    </lineage>
</organism>
<evidence type="ECO:0000313" key="5">
    <source>
        <dbReference type="EMBL" id="UOQ49834.1"/>
    </source>
</evidence>
<dbReference type="Gene3D" id="1.10.357.10">
    <property type="entry name" value="Tetracycline Repressor, domain 2"/>
    <property type="match status" value="1"/>
</dbReference>
<dbReference type="InterPro" id="IPR009057">
    <property type="entry name" value="Homeodomain-like_sf"/>
</dbReference>
<dbReference type="SUPFAM" id="SSF46689">
    <property type="entry name" value="Homeodomain-like"/>
    <property type="match status" value="1"/>
</dbReference>
<dbReference type="InterPro" id="IPR050624">
    <property type="entry name" value="HTH-type_Tx_Regulator"/>
</dbReference>
<evidence type="ECO:0000259" key="4">
    <source>
        <dbReference type="PROSITE" id="PS50977"/>
    </source>
</evidence>
<evidence type="ECO:0000256" key="2">
    <source>
        <dbReference type="ARBA" id="ARBA00023125"/>
    </source>
</evidence>
<dbReference type="Pfam" id="PF00440">
    <property type="entry name" value="TetR_N"/>
    <property type="match status" value="1"/>
</dbReference>
<evidence type="ECO:0000256" key="3">
    <source>
        <dbReference type="PROSITE-ProRule" id="PRU00335"/>
    </source>
</evidence>
<dbReference type="PANTHER" id="PTHR43479:SF11">
    <property type="entry name" value="ACREF_ENVCD OPERON REPRESSOR-RELATED"/>
    <property type="match status" value="1"/>
</dbReference>
<reference evidence="5 6" key="1">
    <citation type="submission" date="2022-04" db="EMBL/GenBank/DDBJ databases">
        <title>Gracilibacillus sp. isolated from saltern.</title>
        <authorList>
            <person name="Won M."/>
            <person name="Lee C.-M."/>
            <person name="Woen H.-Y."/>
            <person name="Kwon S.-W."/>
        </authorList>
    </citation>
    <scope>NUCLEOTIDE SEQUENCE [LARGE SCALE GENOMIC DNA]</scope>
    <source>
        <strain evidence="5 6">SSWR10-1</strain>
    </source>
</reference>